<reference evidence="1 2" key="1">
    <citation type="submission" date="2018-06" db="EMBL/GenBank/DDBJ databases">
        <title>Rhizobium wuzhouense sp. nov., isolated from roots of Oryza officinalis.</title>
        <authorList>
            <person name="Yuan T."/>
        </authorList>
    </citation>
    <scope>NUCLEOTIDE SEQUENCE [LARGE SCALE GENOMIC DNA]</scope>
    <source>
        <strain evidence="1 2">W44</strain>
    </source>
</reference>
<evidence type="ECO:0000313" key="2">
    <source>
        <dbReference type="Proteomes" id="UP000247536"/>
    </source>
</evidence>
<protein>
    <submittedName>
        <fullName evidence="1">Uncharacterized protein</fullName>
    </submittedName>
</protein>
<gene>
    <name evidence="1" type="ORF">DMY87_18170</name>
</gene>
<sequence length="108" mass="11900">MGWRRTQGGGGMTSRLEFGPQMLALFLQAHVVYAGVSGASLPVSQRKLDGPRKAAEHEEERRLAKAAGLSVETLRQAARCSHKVTLDERTALWLSMEINPYIHQRSAA</sequence>
<keyword evidence="2" id="KW-1185">Reference proteome</keyword>
<evidence type="ECO:0000313" key="1">
    <source>
        <dbReference type="EMBL" id="PYB71285.1"/>
    </source>
</evidence>
<accession>A0ABX5NMG0</accession>
<comment type="caution">
    <text evidence="1">The sequence shown here is derived from an EMBL/GenBank/DDBJ whole genome shotgun (WGS) entry which is preliminary data.</text>
</comment>
<name>A0ABX5NMG0_9HYPH</name>
<proteinExistence type="predicted"/>
<dbReference type="Proteomes" id="UP000247536">
    <property type="component" value="Unassembled WGS sequence"/>
</dbReference>
<dbReference type="EMBL" id="QJRY01000007">
    <property type="protein sequence ID" value="PYB71285.1"/>
    <property type="molecule type" value="Genomic_DNA"/>
</dbReference>
<organism evidence="1 2">
    <name type="scientific">Rhizobium wuzhouense</name>
    <dbReference type="NCBI Taxonomy" id="1986026"/>
    <lineage>
        <taxon>Bacteria</taxon>
        <taxon>Pseudomonadati</taxon>
        <taxon>Pseudomonadota</taxon>
        <taxon>Alphaproteobacteria</taxon>
        <taxon>Hyphomicrobiales</taxon>
        <taxon>Rhizobiaceae</taxon>
        <taxon>Rhizobium/Agrobacterium group</taxon>
        <taxon>Rhizobium</taxon>
    </lineage>
</organism>